<keyword evidence="4" id="KW-1185">Reference proteome</keyword>
<name>A0A444Y1J7_ARAHY</name>
<gene>
    <name evidence="3" type="ORF">Ahy_B08g091166</name>
</gene>
<sequence>MVDLSIPPESSQEGSNIEHSNDGMIHDSSPIRDPMTDPYQVNPDDGDDVEAEPTEISYEGEEEEEMNFYVGDFSSIRPAGSLFHFEPRRNDFRLPRRGSREFEIGQQFETEGMMLAVKTYSIMRGVEYKILESDQLKYATHCTQFGSGCGWNIRISYHRK</sequence>
<proteinExistence type="predicted"/>
<organism evidence="3 4">
    <name type="scientific">Arachis hypogaea</name>
    <name type="common">Peanut</name>
    <dbReference type="NCBI Taxonomy" id="3818"/>
    <lineage>
        <taxon>Eukaryota</taxon>
        <taxon>Viridiplantae</taxon>
        <taxon>Streptophyta</taxon>
        <taxon>Embryophyta</taxon>
        <taxon>Tracheophyta</taxon>
        <taxon>Spermatophyta</taxon>
        <taxon>Magnoliopsida</taxon>
        <taxon>eudicotyledons</taxon>
        <taxon>Gunneridae</taxon>
        <taxon>Pentapetalae</taxon>
        <taxon>rosids</taxon>
        <taxon>fabids</taxon>
        <taxon>Fabales</taxon>
        <taxon>Fabaceae</taxon>
        <taxon>Papilionoideae</taxon>
        <taxon>50 kb inversion clade</taxon>
        <taxon>dalbergioids sensu lato</taxon>
        <taxon>Dalbergieae</taxon>
        <taxon>Pterocarpus clade</taxon>
        <taxon>Arachis</taxon>
    </lineage>
</organism>
<feature type="compositionally biased region" description="Polar residues" evidence="1">
    <location>
        <begin position="8"/>
        <end position="18"/>
    </location>
</feature>
<evidence type="ECO:0000259" key="2">
    <source>
        <dbReference type="Pfam" id="PF03108"/>
    </source>
</evidence>
<dbReference type="Pfam" id="PF03108">
    <property type="entry name" value="DBD_Tnp_Mut"/>
    <property type="match status" value="1"/>
</dbReference>
<evidence type="ECO:0000256" key="1">
    <source>
        <dbReference type="SAM" id="MobiDB-lite"/>
    </source>
</evidence>
<comment type="caution">
    <text evidence="3">The sequence shown here is derived from an EMBL/GenBank/DDBJ whole genome shotgun (WGS) entry which is preliminary data.</text>
</comment>
<accession>A0A444Y1J7</accession>
<protein>
    <recommendedName>
        <fullName evidence="2">Transposase MuDR plant domain-containing protein</fullName>
    </recommendedName>
</protein>
<evidence type="ECO:0000313" key="3">
    <source>
        <dbReference type="EMBL" id="RYQ95804.1"/>
    </source>
</evidence>
<feature type="domain" description="Transposase MuDR plant" evidence="2">
    <location>
        <begin position="103"/>
        <end position="157"/>
    </location>
</feature>
<dbReference type="InterPro" id="IPR004332">
    <property type="entry name" value="Transposase_MuDR"/>
</dbReference>
<evidence type="ECO:0000313" key="4">
    <source>
        <dbReference type="Proteomes" id="UP000289738"/>
    </source>
</evidence>
<feature type="compositionally biased region" description="Acidic residues" evidence="1">
    <location>
        <begin position="44"/>
        <end position="61"/>
    </location>
</feature>
<dbReference type="AlphaFoldDB" id="A0A444Y1J7"/>
<dbReference type="Proteomes" id="UP000289738">
    <property type="component" value="Chromosome B08"/>
</dbReference>
<reference evidence="3 4" key="1">
    <citation type="submission" date="2019-01" db="EMBL/GenBank/DDBJ databases">
        <title>Sequencing of cultivated peanut Arachis hypogaea provides insights into genome evolution and oil improvement.</title>
        <authorList>
            <person name="Chen X."/>
        </authorList>
    </citation>
    <scope>NUCLEOTIDE SEQUENCE [LARGE SCALE GENOMIC DNA]</scope>
    <source>
        <strain evidence="4">cv. Fuhuasheng</strain>
        <tissue evidence="3">Leaves</tissue>
    </source>
</reference>
<feature type="region of interest" description="Disordered" evidence="1">
    <location>
        <begin position="1"/>
        <end position="61"/>
    </location>
</feature>
<dbReference type="EMBL" id="SDMP01000018">
    <property type="protein sequence ID" value="RYQ95804.1"/>
    <property type="molecule type" value="Genomic_DNA"/>
</dbReference>